<evidence type="ECO:0000256" key="2">
    <source>
        <dbReference type="ARBA" id="ARBA00023136"/>
    </source>
</evidence>
<dbReference type="PANTHER" id="PTHR31415">
    <property type="entry name" value="OS05G0367900 PROTEIN"/>
    <property type="match status" value="1"/>
</dbReference>
<dbReference type="Proteomes" id="UP000243459">
    <property type="component" value="Chromosome 4"/>
</dbReference>
<organism evidence="4 5">
    <name type="scientific">Asparagus officinalis</name>
    <name type="common">Garden asparagus</name>
    <dbReference type="NCBI Taxonomy" id="4686"/>
    <lineage>
        <taxon>Eukaryota</taxon>
        <taxon>Viridiplantae</taxon>
        <taxon>Streptophyta</taxon>
        <taxon>Embryophyta</taxon>
        <taxon>Tracheophyta</taxon>
        <taxon>Spermatophyta</taxon>
        <taxon>Magnoliopsida</taxon>
        <taxon>Liliopsida</taxon>
        <taxon>Asparagales</taxon>
        <taxon>Asparagaceae</taxon>
        <taxon>Asparagoideae</taxon>
        <taxon>Asparagus</taxon>
    </lineage>
</organism>
<sequence>MAQQPKEAYLNESYYGPTIPADQPTQRPRIPSTMHQCSPYALLCHAFKALTIVIIVIGITVLTLWLIYTPQPLKVYVESANLTRFDLNDSSLSFNLYANLTVRNPNKRGEIYYKHVQQKKNTTAFDLSYIGGPLKVGPSVNETYGREKDEGWFYVGVKFYTKVRLRMIIINSVEYAPQGDCELRLPAPTNETSMKVGFQRTKCHVDQFT</sequence>
<dbReference type="EMBL" id="CM007384">
    <property type="protein sequence ID" value="ONK71323.1"/>
    <property type="molecule type" value="Genomic_DNA"/>
</dbReference>
<keyword evidence="3" id="KW-1133">Transmembrane helix</keyword>
<evidence type="ECO:0000256" key="3">
    <source>
        <dbReference type="SAM" id="Phobius"/>
    </source>
</evidence>
<evidence type="ECO:0000256" key="1">
    <source>
        <dbReference type="ARBA" id="ARBA00004370"/>
    </source>
</evidence>
<dbReference type="AlphaFoldDB" id="A0A5P1F0S4"/>
<evidence type="ECO:0000313" key="4">
    <source>
        <dbReference type="EMBL" id="ONK71323.1"/>
    </source>
</evidence>
<name>A0A5P1F0S4_ASPOF</name>
<feature type="transmembrane region" description="Helical" evidence="3">
    <location>
        <begin position="49"/>
        <end position="68"/>
    </location>
</feature>
<dbReference type="GO" id="GO:0098542">
    <property type="term" value="P:defense response to other organism"/>
    <property type="evidence" value="ECO:0007669"/>
    <property type="project" value="InterPro"/>
</dbReference>
<keyword evidence="2 3" id="KW-0472">Membrane</keyword>
<proteinExistence type="predicted"/>
<keyword evidence="3" id="KW-0812">Transmembrane</keyword>
<evidence type="ECO:0008006" key="6">
    <source>
        <dbReference type="Google" id="ProtNLM"/>
    </source>
</evidence>
<dbReference type="GO" id="GO:0009506">
    <property type="term" value="C:plasmodesma"/>
    <property type="evidence" value="ECO:0007669"/>
    <property type="project" value="TreeGrafter"/>
</dbReference>
<comment type="subcellular location">
    <subcellularLocation>
        <location evidence="1">Membrane</location>
    </subcellularLocation>
</comment>
<dbReference type="PANTHER" id="PTHR31415:SF156">
    <property type="entry name" value="OS01G0864300 PROTEIN"/>
    <property type="match status" value="1"/>
</dbReference>
<dbReference type="GO" id="GO:0005886">
    <property type="term" value="C:plasma membrane"/>
    <property type="evidence" value="ECO:0007669"/>
    <property type="project" value="TreeGrafter"/>
</dbReference>
<dbReference type="OMA" id="QCHVDDF"/>
<dbReference type="Gramene" id="ONK71323">
    <property type="protein sequence ID" value="ONK71323"/>
    <property type="gene ID" value="A4U43_C04F7280"/>
</dbReference>
<accession>A0A5P1F0S4</accession>
<evidence type="ECO:0000313" key="5">
    <source>
        <dbReference type="Proteomes" id="UP000243459"/>
    </source>
</evidence>
<protein>
    <recommendedName>
        <fullName evidence="6">Late embryogenesis abundant protein LEA-2 subgroup domain-containing protein</fullName>
    </recommendedName>
</protein>
<reference evidence="5" key="1">
    <citation type="journal article" date="2017" name="Nat. Commun.">
        <title>The asparagus genome sheds light on the origin and evolution of a young Y chromosome.</title>
        <authorList>
            <person name="Harkess A."/>
            <person name="Zhou J."/>
            <person name="Xu C."/>
            <person name="Bowers J.E."/>
            <person name="Van der Hulst R."/>
            <person name="Ayyampalayam S."/>
            <person name="Mercati F."/>
            <person name="Riccardi P."/>
            <person name="McKain M.R."/>
            <person name="Kakrana A."/>
            <person name="Tang H."/>
            <person name="Ray J."/>
            <person name="Groenendijk J."/>
            <person name="Arikit S."/>
            <person name="Mathioni S.M."/>
            <person name="Nakano M."/>
            <person name="Shan H."/>
            <person name="Telgmann-Rauber A."/>
            <person name="Kanno A."/>
            <person name="Yue Z."/>
            <person name="Chen H."/>
            <person name="Li W."/>
            <person name="Chen Y."/>
            <person name="Xu X."/>
            <person name="Zhang Y."/>
            <person name="Luo S."/>
            <person name="Chen H."/>
            <person name="Gao J."/>
            <person name="Mao Z."/>
            <person name="Pires J.C."/>
            <person name="Luo M."/>
            <person name="Kudrna D."/>
            <person name="Wing R.A."/>
            <person name="Meyers B.C."/>
            <person name="Yi K."/>
            <person name="Kong H."/>
            <person name="Lavrijsen P."/>
            <person name="Sunseri F."/>
            <person name="Falavigna A."/>
            <person name="Ye Y."/>
            <person name="Leebens-Mack J.H."/>
            <person name="Chen G."/>
        </authorList>
    </citation>
    <scope>NUCLEOTIDE SEQUENCE [LARGE SCALE GENOMIC DNA]</scope>
    <source>
        <strain evidence="5">cv. DH0086</strain>
    </source>
</reference>
<keyword evidence="5" id="KW-1185">Reference proteome</keyword>
<dbReference type="InterPro" id="IPR044839">
    <property type="entry name" value="NDR1-like"/>
</dbReference>
<gene>
    <name evidence="4" type="ORF">A4U43_C04F7280</name>
</gene>